<organism evidence="2">
    <name type="scientific">viral metagenome</name>
    <dbReference type="NCBI Taxonomy" id="1070528"/>
    <lineage>
        <taxon>unclassified sequences</taxon>
        <taxon>metagenomes</taxon>
        <taxon>organismal metagenomes</taxon>
    </lineage>
</organism>
<dbReference type="EMBL" id="MN739013">
    <property type="protein sequence ID" value="QHT35143.1"/>
    <property type="molecule type" value="Genomic_DNA"/>
</dbReference>
<name>A0A6C0F3D3_9ZZZZ</name>
<reference evidence="2" key="1">
    <citation type="journal article" date="2020" name="Nature">
        <title>Giant virus diversity and host interactions through global metagenomics.</title>
        <authorList>
            <person name="Schulz F."/>
            <person name="Roux S."/>
            <person name="Paez-Espino D."/>
            <person name="Jungbluth S."/>
            <person name="Walsh D.A."/>
            <person name="Denef V.J."/>
            <person name="McMahon K.D."/>
            <person name="Konstantinidis K.T."/>
            <person name="Eloe-Fadrosh E.A."/>
            <person name="Kyrpides N.C."/>
            <person name="Woyke T."/>
        </authorList>
    </citation>
    <scope>NUCLEOTIDE SEQUENCE</scope>
    <source>
        <strain evidence="2">GVMAG-M-3300009180-1</strain>
    </source>
</reference>
<evidence type="ECO:0000259" key="1">
    <source>
        <dbReference type="PROSITE" id="PS50835"/>
    </source>
</evidence>
<protein>
    <recommendedName>
        <fullName evidence="1">Ig-like domain-containing protein</fullName>
    </recommendedName>
</protein>
<dbReference type="PROSITE" id="PS50835">
    <property type="entry name" value="IG_LIKE"/>
    <property type="match status" value="1"/>
</dbReference>
<evidence type="ECO:0000313" key="2">
    <source>
        <dbReference type="EMBL" id="QHT35143.1"/>
    </source>
</evidence>
<feature type="domain" description="Ig-like" evidence="1">
    <location>
        <begin position="491"/>
        <end position="610"/>
    </location>
</feature>
<dbReference type="AlphaFoldDB" id="A0A6C0F3D3"/>
<sequence length="671" mass="77526">MPATIQNKDWEELLESVNDELQTEPEKFDKALTELIELGYIQRNDNMDEDRTWYCGKPELQYSDISVFADPLKQLILYQFIENPATFFVLFNTQKGKSSIIQEKLISWQKEKEKRVVAILMLDNDSTLSEQSTDGIISRMKLEGVPLKVFRLVNSSKDSLADILTYIDSYAVFPEYDMPLITALTNPKQIDKIVKILNHIHYRNERFPNLRYGSLWDEGDKTYPLARDKPVKIDEKTICVRNFTLDNTRALHETGFVTATEGELMDGDYPECSSAHAVIPEINEDDAPHYRGAHLPGAIIKPIKIPRKLKNNDNFLDVFRENRSHFMEKTLLKNGQLGYRKTIINSNTSIADMGTLAREINRTDCHTIVFNQSGLTITNCITKETTRFKTKKRYFNEVLFYAYKMCKLDSAPLFIIGRRKVDRGLGFHYAPRSHREIKTKILDFGIGPLETDGVEGLIWTDMYLGRVEIKETASQKAGRLYGIVGQCPQCPKFLTWWTDVNTAETIIHHSKIVDEANKQLGCMSMVQSLEHASKNVKRTTIIDISEVDYDWCSKGETDERFVEPYELFDTLEQLNHRKFILNRRSQVQTFNRDEDGFYVCSVSAAAQRISINTIMGFRKISSNLPKPHDKLFMHEITMRAYVYYDLGESDPEKCKYALRWIRRITHNPAAV</sequence>
<dbReference type="InterPro" id="IPR007110">
    <property type="entry name" value="Ig-like_dom"/>
</dbReference>
<accession>A0A6C0F3D3</accession>
<proteinExistence type="predicted"/>